<feature type="compositionally biased region" description="Basic residues" evidence="1">
    <location>
        <begin position="247"/>
        <end position="257"/>
    </location>
</feature>
<evidence type="ECO:0000313" key="2">
    <source>
        <dbReference type="Proteomes" id="UP000095282"/>
    </source>
</evidence>
<sequence>MISVLTYTGLEGCKNTKGVVQPSTVFGKVSNVDLGGFARDHNYKNEPALGSWWSDDSSTLIVQLSMSENVDAEGVQNDEEEERLDQANNFVGDERTDPAPLMIPNEPANAQQNIPDAVRMFMNAQRDFSEVRSAHANNADQEIIKKFFRQTDRYLDSRKSEFRVAKHNETSRTIPYWVAIESAAVAAFEGEDNIHDSSVPSTSQGIRRQRAGLPYNSDESKMKQKRVKEDINSTNLSVADKLRNALAKKKKKMKKNKGISEKRIKNGSCNWPSQGSSRQNLSYSDLLRKMIRRQNSLSNVTDLEDEDGMTMVFVAYDVERGTITPLFFNDVKRKFICHMRDRTLTVTYNTDIIEIYELTKNNEWMSNKKCSTNVSIPVSLHYRPGTMPGMESRLREIETSMFADGDKFSLIESSKNYKRIHMKQYYHPVDPFILVNNLSDWLIAHRQKDPDNVIVHTM</sequence>
<protein>
    <submittedName>
        <fullName evidence="3">ULP_PROTEASE domain-containing protein</fullName>
    </submittedName>
</protein>
<organism evidence="2 3">
    <name type="scientific">Caenorhabditis tropicalis</name>
    <dbReference type="NCBI Taxonomy" id="1561998"/>
    <lineage>
        <taxon>Eukaryota</taxon>
        <taxon>Metazoa</taxon>
        <taxon>Ecdysozoa</taxon>
        <taxon>Nematoda</taxon>
        <taxon>Chromadorea</taxon>
        <taxon>Rhabditida</taxon>
        <taxon>Rhabditina</taxon>
        <taxon>Rhabditomorpha</taxon>
        <taxon>Rhabditoidea</taxon>
        <taxon>Rhabditidae</taxon>
        <taxon>Peloderinae</taxon>
        <taxon>Caenorhabditis</taxon>
    </lineage>
</organism>
<reference evidence="3" key="1">
    <citation type="submission" date="2016-11" db="UniProtKB">
        <authorList>
            <consortium name="WormBaseParasite"/>
        </authorList>
    </citation>
    <scope>IDENTIFICATION</scope>
</reference>
<name>A0A1I7TKV5_9PELO</name>
<dbReference type="STRING" id="1561998.A0A1I7TKV5"/>
<keyword evidence="2" id="KW-1185">Reference proteome</keyword>
<dbReference type="AlphaFoldDB" id="A0A1I7TKV5"/>
<feature type="compositionally biased region" description="Polar residues" evidence="1">
    <location>
        <begin position="267"/>
        <end position="279"/>
    </location>
</feature>
<dbReference type="WBParaSite" id="Csp11.Scaffold627.g6917.t1">
    <property type="protein sequence ID" value="Csp11.Scaffold627.g6917.t1"/>
    <property type="gene ID" value="Csp11.Scaffold627.g6917"/>
</dbReference>
<feature type="region of interest" description="Disordered" evidence="1">
    <location>
        <begin position="247"/>
        <end position="279"/>
    </location>
</feature>
<dbReference type="Proteomes" id="UP000095282">
    <property type="component" value="Unplaced"/>
</dbReference>
<evidence type="ECO:0000256" key="1">
    <source>
        <dbReference type="SAM" id="MobiDB-lite"/>
    </source>
</evidence>
<accession>A0A1I7TKV5</accession>
<evidence type="ECO:0000313" key="3">
    <source>
        <dbReference type="WBParaSite" id="Csp11.Scaffold627.g6917.t1"/>
    </source>
</evidence>
<proteinExistence type="predicted"/>
<dbReference type="eggNOG" id="ENOG502THBQ">
    <property type="taxonomic scope" value="Eukaryota"/>
</dbReference>